<protein>
    <submittedName>
        <fullName evidence="1">Uncharacterized protein</fullName>
    </submittedName>
</protein>
<accession>M6EUT1</accession>
<gene>
    <name evidence="1" type="ORF">LEP1GSC008_2857</name>
</gene>
<organism evidence="1 2">
    <name type="scientific">Leptospira kirschneri serovar Bulgarica str. Nikolaevo</name>
    <dbReference type="NCBI Taxonomy" id="1240687"/>
    <lineage>
        <taxon>Bacteria</taxon>
        <taxon>Pseudomonadati</taxon>
        <taxon>Spirochaetota</taxon>
        <taxon>Spirochaetia</taxon>
        <taxon>Leptospirales</taxon>
        <taxon>Leptospiraceae</taxon>
        <taxon>Leptospira</taxon>
    </lineage>
</organism>
<name>M6EUT1_9LEPT</name>
<dbReference type="AlphaFoldDB" id="M6EUT1"/>
<evidence type="ECO:0000313" key="2">
    <source>
        <dbReference type="Proteomes" id="UP000011980"/>
    </source>
</evidence>
<dbReference type="EMBL" id="ANCE01000217">
    <property type="protein sequence ID" value="EMK20258.1"/>
    <property type="molecule type" value="Genomic_DNA"/>
</dbReference>
<evidence type="ECO:0000313" key="1">
    <source>
        <dbReference type="EMBL" id="EMK20258.1"/>
    </source>
</evidence>
<dbReference type="Proteomes" id="UP000011980">
    <property type="component" value="Unassembled WGS sequence"/>
</dbReference>
<proteinExistence type="predicted"/>
<sequence length="47" mass="5778">MPPEVIQLLRFRKLRIQFYFRRTKNKNKPIYCFKSENKTNVESSNLT</sequence>
<comment type="caution">
    <text evidence="1">The sequence shown here is derived from an EMBL/GenBank/DDBJ whole genome shotgun (WGS) entry which is preliminary data.</text>
</comment>
<reference evidence="1 2" key="1">
    <citation type="submission" date="2013-01" db="EMBL/GenBank/DDBJ databases">
        <authorList>
            <person name="Harkins D.M."/>
            <person name="Durkin A.S."/>
            <person name="Brinkac L.M."/>
            <person name="Haft D.H."/>
            <person name="Selengut J.D."/>
            <person name="Sanka R."/>
            <person name="DePew J."/>
            <person name="Purushe J."/>
            <person name="Galloway R.L."/>
            <person name="Vinetz J.M."/>
            <person name="Sutton G.G."/>
            <person name="Nierman W.C."/>
            <person name="Fouts D.E."/>
        </authorList>
    </citation>
    <scope>NUCLEOTIDE SEQUENCE [LARGE SCALE GENOMIC DNA]</scope>
    <source>
        <strain evidence="1 2">Nikolaevo</strain>
    </source>
</reference>